<organism evidence="2">
    <name type="scientific">uncultured Rubrobacteraceae bacterium</name>
    <dbReference type="NCBI Taxonomy" id="349277"/>
    <lineage>
        <taxon>Bacteria</taxon>
        <taxon>Bacillati</taxon>
        <taxon>Actinomycetota</taxon>
        <taxon>Rubrobacteria</taxon>
        <taxon>Rubrobacterales</taxon>
        <taxon>Rubrobacteraceae</taxon>
        <taxon>environmental samples</taxon>
    </lineage>
</organism>
<evidence type="ECO:0000313" key="2">
    <source>
        <dbReference type="EMBL" id="CAA9460477.1"/>
    </source>
</evidence>
<dbReference type="AlphaFoldDB" id="A0A6J4R8K6"/>
<feature type="non-terminal residue" evidence="2">
    <location>
        <position position="1"/>
    </location>
</feature>
<feature type="compositionally biased region" description="Basic residues" evidence="1">
    <location>
        <begin position="67"/>
        <end position="90"/>
    </location>
</feature>
<feature type="non-terminal residue" evidence="2">
    <location>
        <position position="106"/>
    </location>
</feature>
<dbReference type="EMBL" id="CADCVH010000073">
    <property type="protein sequence ID" value="CAA9460477.1"/>
    <property type="molecule type" value="Genomic_DNA"/>
</dbReference>
<reference evidence="2" key="1">
    <citation type="submission" date="2020-02" db="EMBL/GenBank/DDBJ databases">
        <authorList>
            <person name="Meier V. D."/>
        </authorList>
    </citation>
    <scope>NUCLEOTIDE SEQUENCE</scope>
    <source>
        <strain evidence="2">AVDCRST_MAG02</strain>
    </source>
</reference>
<feature type="region of interest" description="Disordered" evidence="1">
    <location>
        <begin position="1"/>
        <end position="106"/>
    </location>
</feature>
<sequence>GREPREKPGGVEAQRGTGALGRRPGLLRPTRSAVRLDSDGGGGRVPRDRGLRAGGQKAWPPAGGALHGRHLRRPARGSWRGPRRRLRPGGRRLVPEHAHGTLHRGL</sequence>
<evidence type="ECO:0000256" key="1">
    <source>
        <dbReference type="SAM" id="MobiDB-lite"/>
    </source>
</evidence>
<feature type="compositionally biased region" description="Low complexity" evidence="1">
    <location>
        <begin position="15"/>
        <end position="31"/>
    </location>
</feature>
<name>A0A6J4R8K6_9ACTN</name>
<gene>
    <name evidence="2" type="ORF">AVDCRST_MAG02-2196</name>
</gene>
<proteinExistence type="predicted"/>
<protein>
    <submittedName>
        <fullName evidence="2">Uncharacterized protein</fullName>
    </submittedName>
</protein>
<accession>A0A6J4R8K6</accession>